<comment type="caution">
    <text evidence="13">The sequence shown here is derived from an EMBL/GenBank/DDBJ whole genome shotgun (WGS) entry which is preliminary data.</text>
</comment>
<keyword evidence="6" id="KW-0460">Magnesium</keyword>
<dbReference type="AlphaFoldDB" id="A0A167YR36"/>
<dbReference type="PANTHER" id="PTHR34699:SF2">
    <property type="entry name" value="NON-CANONICAL PURINE NTP PHOSPHATASE_PRRC1 DOMAIN-CONTAINING PROTEIN"/>
    <property type="match status" value="1"/>
</dbReference>
<dbReference type="GO" id="GO:0046872">
    <property type="term" value="F:metal ion binding"/>
    <property type="evidence" value="ECO:0007669"/>
    <property type="project" value="UniProtKB-KW"/>
</dbReference>
<dbReference type="GO" id="GO:0000166">
    <property type="term" value="F:nucleotide binding"/>
    <property type="evidence" value="ECO:0007669"/>
    <property type="project" value="UniProtKB-KW"/>
</dbReference>
<dbReference type="Pfam" id="PF01931">
    <property type="entry name" value="NTPase_I-T"/>
    <property type="match status" value="1"/>
</dbReference>
<reference evidence="13 14" key="1">
    <citation type="journal article" date="2016" name="Genome Biol. Evol.">
        <title>Divergent and convergent evolution of fungal pathogenicity.</title>
        <authorList>
            <person name="Shang Y."/>
            <person name="Xiao G."/>
            <person name="Zheng P."/>
            <person name="Cen K."/>
            <person name="Zhan S."/>
            <person name="Wang C."/>
        </authorList>
    </citation>
    <scope>NUCLEOTIDE SEQUENCE [LARGE SCALE GENOMIC DNA]</scope>
    <source>
        <strain evidence="13 14">RCEF 264</strain>
    </source>
</reference>
<evidence type="ECO:0000256" key="8">
    <source>
        <dbReference type="ARBA" id="ARBA00023211"/>
    </source>
</evidence>
<comment type="cofactor">
    <cofactor evidence="1">
        <name>Mn(2+)</name>
        <dbReference type="ChEBI" id="CHEBI:29035"/>
    </cofactor>
</comment>
<evidence type="ECO:0000256" key="1">
    <source>
        <dbReference type="ARBA" id="ARBA00001936"/>
    </source>
</evidence>
<comment type="catalytic activity">
    <reaction evidence="11">
        <text>XTP + H2O = XDP + phosphate + H(+)</text>
        <dbReference type="Rhea" id="RHEA:28406"/>
        <dbReference type="ChEBI" id="CHEBI:15377"/>
        <dbReference type="ChEBI" id="CHEBI:15378"/>
        <dbReference type="ChEBI" id="CHEBI:43474"/>
        <dbReference type="ChEBI" id="CHEBI:59884"/>
        <dbReference type="ChEBI" id="CHEBI:61314"/>
        <dbReference type="EC" id="3.6.1.73"/>
    </reaction>
</comment>
<organism evidence="13 14">
    <name type="scientific">Niveomyces insectorum RCEF 264</name>
    <dbReference type="NCBI Taxonomy" id="1081102"/>
    <lineage>
        <taxon>Eukaryota</taxon>
        <taxon>Fungi</taxon>
        <taxon>Dikarya</taxon>
        <taxon>Ascomycota</taxon>
        <taxon>Pezizomycotina</taxon>
        <taxon>Sordariomycetes</taxon>
        <taxon>Hypocreomycetidae</taxon>
        <taxon>Hypocreales</taxon>
        <taxon>Cordycipitaceae</taxon>
        <taxon>Niveomyces</taxon>
    </lineage>
</organism>
<accession>A0A167YR36</accession>
<keyword evidence="4" id="KW-0547">Nucleotide-binding</keyword>
<evidence type="ECO:0000259" key="12">
    <source>
        <dbReference type="Pfam" id="PF01931"/>
    </source>
</evidence>
<dbReference type="EC" id="3.6.1.73" evidence="9"/>
<evidence type="ECO:0000256" key="9">
    <source>
        <dbReference type="ARBA" id="ARBA00038901"/>
    </source>
</evidence>
<dbReference type="GO" id="GO:0009117">
    <property type="term" value="P:nucleotide metabolic process"/>
    <property type="evidence" value="ECO:0007669"/>
    <property type="project" value="UniProtKB-KW"/>
</dbReference>
<keyword evidence="5" id="KW-0378">Hydrolase</keyword>
<dbReference type="PANTHER" id="PTHR34699">
    <property type="match status" value="1"/>
</dbReference>
<evidence type="ECO:0000256" key="3">
    <source>
        <dbReference type="ARBA" id="ARBA00022723"/>
    </source>
</evidence>
<dbReference type="InterPro" id="IPR002786">
    <property type="entry name" value="Non_canon_purine_NTPase"/>
</dbReference>
<dbReference type="InterPro" id="IPR029001">
    <property type="entry name" value="ITPase-like_fam"/>
</dbReference>
<sequence length="194" mass="20560">MAHDETNSHTAPQTIVVASHNPVKIDASLQGFARMFPGSRYTARGVGVPSGVSDQPLSDAETLRGAQGRVERARTAEPDADYWVGIEGGVSAPDGAAALQSFAWVVVTSRAGRTGKARTAAYYLAEETARLVRGGLELGRAEDAVFGRTNSKQHNGSVGLLTDDAVDRTAFYVQAVVLALIPFKNTNLTFLADQ</sequence>
<keyword evidence="14" id="KW-1185">Reference proteome</keyword>
<dbReference type="FunFam" id="3.90.950.10:FF:000002">
    <property type="entry name" value="Inosine/xanthosine triphosphatase"/>
    <property type="match status" value="1"/>
</dbReference>
<evidence type="ECO:0000256" key="2">
    <source>
        <dbReference type="ARBA" id="ARBA00001946"/>
    </source>
</evidence>
<evidence type="ECO:0000313" key="13">
    <source>
        <dbReference type="EMBL" id="OAA66595.1"/>
    </source>
</evidence>
<dbReference type="SUPFAM" id="SSF52972">
    <property type="entry name" value="ITPase-like"/>
    <property type="match status" value="1"/>
</dbReference>
<comment type="catalytic activity">
    <reaction evidence="10">
        <text>ITP + H2O = IDP + phosphate + H(+)</text>
        <dbReference type="Rhea" id="RHEA:28330"/>
        <dbReference type="ChEBI" id="CHEBI:15377"/>
        <dbReference type="ChEBI" id="CHEBI:15378"/>
        <dbReference type="ChEBI" id="CHEBI:43474"/>
        <dbReference type="ChEBI" id="CHEBI:58280"/>
        <dbReference type="ChEBI" id="CHEBI:61402"/>
        <dbReference type="EC" id="3.6.1.73"/>
    </reaction>
</comment>
<keyword evidence="3" id="KW-0479">Metal-binding</keyword>
<feature type="domain" description="Non-canonical purine NTP phosphatase/PRRC1" evidence="12">
    <location>
        <begin position="18"/>
        <end position="183"/>
    </location>
</feature>
<evidence type="ECO:0000256" key="10">
    <source>
        <dbReference type="ARBA" id="ARBA00048174"/>
    </source>
</evidence>
<dbReference type="Gene3D" id="3.90.950.10">
    <property type="match status" value="1"/>
</dbReference>
<evidence type="ECO:0000256" key="7">
    <source>
        <dbReference type="ARBA" id="ARBA00023080"/>
    </source>
</evidence>
<dbReference type="OrthoDB" id="300709at2759"/>
<dbReference type="STRING" id="1081102.A0A167YR36"/>
<evidence type="ECO:0000256" key="5">
    <source>
        <dbReference type="ARBA" id="ARBA00022801"/>
    </source>
</evidence>
<gene>
    <name evidence="13" type="ORF">SPI_01171</name>
</gene>
<dbReference type="InterPro" id="IPR050299">
    <property type="entry name" value="YjjX_NTPase"/>
</dbReference>
<dbReference type="GO" id="GO:0006772">
    <property type="term" value="P:thiamine metabolic process"/>
    <property type="evidence" value="ECO:0007669"/>
    <property type="project" value="TreeGrafter"/>
</dbReference>
<protein>
    <recommendedName>
        <fullName evidence="9">inosine/xanthosine triphosphatase</fullName>
        <ecNumber evidence="9">3.6.1.73</ecNumber>
    </recommendedName>
</protein>
<proteinExistence type="inferred from homology"/>
<name>A0A167YR36_9HYPO</name>
<evidence type="ECO:0000313" key="14">
    <source>
        <dbReference type="Proteomes" id="UP000076874"/>
    </source>
</evidence>
<dbReference type="EMBL" id="AZHD01000002">
    <property type="protein sequence ID" value="OAA66595.1"/>
    <property type="molecule type" value="Genomic_DNA"/>
</dbReference>
<keyword evidence="8" id="KW-0464">Manganese</keyword>
<dbReference type="GO" id="GO:0103023">
    <property type="term" value="F:ITPase activity"/>
    <property type="evidence" value="ECO:0007669"/>
    <property type="project" value="UniProtKB-EC"/>
</dbReference>
<comment type="cofactor">
    <cofactor evidence="2">
        <name>Mg(2+)</name>
        <dbReference type="ChEBI" id="CHEBI:18420"/>
    </cofactor>
</comment>
<evidence type="ECO:0000256" key="6">
    <source>
        <dbReference type="ARBA" id="ARBA00022842"/>
    </source>
</evidence>
<keyword evidence="7" id="KW-0546">Nucleotide metabolism</keyword>
<evidence type="ECO:0000256" key="4">
    <source>
        <dbReference type="ARBA" id="ARBA00022741"/>
    </source>
</evidence>
<dbReference type="HAMAP" id="MF_00648">
    <property type="entry name" value="Non_canon_purine_NTPase_YjjX"/>
    <property type="match status" value="1"/>
</dbReference>
<evidence type="ECO:0000256" key="11">
    <source>
        <dbReference type="ARBA" id="ARBA00048781"/>
    </source>
</evidence>
<dbReference type="Proteomes" id="UP000076874">
    <property type="component" value="Unassembled WGS sequence"/>
</dbReference>
<dbReference type="InterPro" id="IPR026533">
    <property type="entry name" value="NTPase/PRRC1"/>
</dbReference>